<proteinExistence type="predicted"/>
<dbReference type="GO" id="GO:0003677">
    <property type="term" value="F:DNA binding"/>
    <property type="evidence" value="ECO:0007669"/>
    <property type="project" value="InterPro"/>
</dbReference>
<dbReference type="InterPro" id="IPR050639">
    <property type="entry name" value="SSR_resolvase"/>
</dbReference>
<evidence type="ECO:0000313" key="3">
    <source>
        <dbReference type="Proteomes" id="UP000011991"/>
    </source>
</evidence>
<protein>
    <submittedName>
        <fullName evidence="2">Recombinase</fullName>
    </submittedName>
</protein>
<dbReference type="PROSITE" id="PS51737">
    <property type="entry name" value="RECOMBINASE_DNA_BIND"/>
    <property type="match status" value="1"/>
</dbReference>
<dbReference type="PATRIC" id="fig|1265738.3.peg.4025"/>
<dbReference type="InterPro" id="IPR025827">
    <property type="entry name" value="Zn_ribbon_recom_dom"/>
</dbReference>
<sequence>MEYDRSVLVVFTNKGEINIDNFTDFLTVACDANSANDYVLSMSRSVVRGQHEKKAARGLWVGGTTPFGLDYVRKGSGDTPNAGEIILGSPEDVQTVRLIFQWYQEGYSHRGIIEKLRDERGLKRTQNFIQRMLINPFYAGDYRWNRKTRGRFHALRDGRVTDDFTPGVNEEKDMVFIPDNHPAIIDRETWTRVQHLVAERTTKTTPFRNGGVHLLTGLCRCAKCGKGFSGSRYEGKNGAPARLMLTCNGHRHKQCRPNYVNQRDVVASIVASLDAVIRPERIESLRAKFYESVAKRRNDVDLSVLERSLARKEADYRDLRAKIKKLPADLLEDFAGDLREQKAEIGKTKEAIADAIAAKRNDGSESVKFNKQLSMMSDIVGALKEALAEIIDTEPRLVRELLASMVDHVTLDVQPRQVSDKHTRYELKSGEITLKPEFNLICAS</sequence>
<dbReference type="Gene3D" id="3.90.1750.20">
    <property type="entry name" value="Putative Large Serine Recombinase, Chain B, Domain 2"/>
    <property type="match status" value="1"/>
</dbReference>
<dbReference type="InterPro" id="IPR011109">
    <property type="entry name" value="DNA_bind_recombinase_dom"/>
</dbReference>
<dbReference type="PANTHER" id="PTHR30461">
    <property type="entry name" value="DNA-INVERTASE FROM LAMBDOID PROPHAGE"/>
    <property type="match status" value="1"/>
</dbReference>
<feature type="domain" description="Recombinase" evidence="1">
    <location>
        <begin position="66"/>
        <end position="204"/>
    </location>
</feature>
<organism evidence="2 3">
    <name type="scientific">Rhodopirellula maiorica SM1</name>
    <dbReference type="NCBI Taxonomy" id="1265738"/>
    <lineage>
        <taxon>Bacteria</taxon>
        <taxon>Pseudomonadati</taxon>
        <taxon>Planctomycetota</taxon>
        <taxon>Planctomycetia</taxon>
        <taxon>Pirellulales</taxon>
        <taxon>Pirellulaceae</taxon>
        <taxon>Novipirellula</taxon>
    </lineage>
</organism>
<dbReference type="OrthoDB" id="239984at2"/>
<gene>
    <name evidence="2" type="ORF">RMSM_04021</name>
</gene>
<dbReference type="InterPro" id="IPR038109">
    <property type="entry name" value="DNA_bind_recomb_sf"/>
</dbReference>
<evidence type="ECO:0000313" key="2">
    <source>
        <dbReference type="EMBL" id="EMI19058.1"/>
    </source>
</evidence>
<name>M5RIB7_9BACT</name>
<dbReference type="Proteomes" id="UP000011991">
    <property type="component" value="Unassembled WGS sequence"/>
</dbReference>
<dbReference type="GO" id="GO:0000150">
    <property type="term" value="F:DNA strand exchange activity"/>
    <property type="evidence" value="ECO:0007669"/>
    <property type="project" value="InterPro"/>
</dbReference>
<keyword evidence="3" id="KW-1185">Reference proteome</keyword>
<accession>M5RIB7</accession>
<comment type="caution">
    <text evidence="2">The sequence shown here is derived from an EMBL/GenBank/DDBJ whole genome shotgun (WGS) entry which is preliminary data.</text>
</comment>
<dbReference type="EMBL" id="ANOG01000579">
    <property type="protein sequence ID" value="EMI19058.1"/>
    <property type="molecule type" value="Genomic_DNA"/>
</dbReference>
<dbReference type="RefSeq" id="WP_008699570.1">
    <property type="nucleotide sequence ID" value="NZ_ANOG01000579.1"/>
</dbReference>
<reference evidence="2 3" key="1">
    <citation type="journal article" date="2013" name="Mar. Genomics">
        <title>Expression of sulfatases in Rhodopirellula baltica and the diversity of sulfatases in the genus Rhodopirellula.</title>
        <authorList>
            <person name="Wegner C.E."/>
            <person name="Richter-Heitmann T."/>
            <person name="Klindworth A."/>
            <person name="Klockow C."/>
            <person name="Richter M."/>
            <person name="Achstetter T."/>
            <person name="Glockner F.O."/>
            <person name="Harder J."/>
        </authorList>
    </citation>
    <scope>NUCLEOTIDE SEQUENCE [LARGE SCALE GENOMIC DNA]</scope>
    <source>
        <strain evidence="2 3">SM1</strain>
    </source>
</reference>
<dbReference type="AlphaFoldDB" id="M5RIB7"/>
<dbReference type="Pfam" id="PF07508">
    <property type="entry name" value="Recombinase"/>
    <property type="match status" value="1"/>
</dbReference>
<evidence type="ECO:0000259" key="1">
    <source>
        <dbReference type="PROSITE" id="PS51737"/>
    </source>
</evidence>
<dbReference type="Pfam" id="PF13408">
    <property type="entry name" value="Zn_ribbon_recom"/>
    <property type="match status" value="1"/>
</dbReference>
<dbReference type="PANTHER" id="PTHR30461:SF23">
    <property type="entry name" value="DNA RECOMBINASE-RELATED"/>
    <property type="match status" value="1"/>
</dbReference>